<evidence type="ECO:0000313" key="3">
    <source>
        <dbReference type="Proteomes" id="UP001168380"/>
    </source>
</evidence>
<proteinExistence type="predicted"/>
<reference evidence="2" key="1">
    <citation type="submission" date="2023-07" db="EMBL/GenBank/DDBJ databases">
        <title>Gilvimarinus algae sp. nov., isolated from the surface of Kelp.</title>
        <authorList>
            <person name="Sun Y.Y."/>
            <person name="Gong Y."/>
            <person name="Du Z.J."/>
        </authorList>
    </citation>
    <scope>NUCLEOTIDE SEQUENCE</scope>
    <source>
        <strain evidence="2">SDUM040014</strain>
    </source>
</reference>
<comment type="caution">
    <text evidence="2">The sequence shown here is derived from an EMBL/GenBank/DDBJ whole genome shotgun (WGS) entry which is preliminary data.</text>
</comment>
<dbReference type="RefSeq" id="WP_302711110.1">
    <property type="nucleotide sequence ID" value="NZ_JAULRT010000032.1"/>
</dbReference>
<dbReference type="PANTHER" id="PTHR33121:SF15">
    <property type="entry name" value="BLUE LIGHT- AND TEMPERATURE-REGULATED ANTIREPRESSOR BLUF"/>
    <property type="match status" value="1"/>
</dbReference>
<dbReference type="SUPFAM" id="SSF141868">
    <property type="entry name" value="EAL domain-like"/>
    <property type="match status" value="1"/>
</dbReference>
<dbReference type="Proteomes" id="UP001168380">
    <property type="component" value="Unassembled WGS sequence"/>
</dbReference>
<keyword evidence="3" id="KW-1185">Reference proteome</keyword>
<sequence>MMQAPSPSDYQPLACRACVHGDALGFDFSMAFQPIVDVARREVIGYEALCRGLAGEGAAAVMAQVNDSNLYRFDQTCRVKAIELAARLGLEGYLSINFLPNAVYRPELCIRTTLEAARQYDFPIERIVFEITEVERVRDSEHLHTIVEYYQRSGFKTALDDFGAGYAGLNLLSSFQPDLLKLDRQLISQIDRNPVKATIVRHTVAMCLDLGITPLAEGVETTEELAFLLGCGVERFQGYLFARPGFETLPVVRWPS</sequence>
<accession>A0ABT8TA51</accession>
<feature type="domain" description="EAL" evidence="1">
    <location>
        <begin position="12"/>
        <end position="256"/>
    </location>
</feature>
<evidence type="ECO:0000259" key="1">
    <source>
        <dbReference type="PROSITE" id="PS50883"/>
    </source>
</evidence>
<dbReference type="InterPro" id="IPR050706">
    <property type="entry name" value="Cyclic-di-GMP_PDE-like"/>
</dbReference>
<protein>
    <submittedName>
        <fullName evidence="2">EAL domain-containing protein</fullName>
    </submittedName>
</protein>
<name>A0ABT8TA51_9GAMM</name>
<dbReference type="InterPro" id="IPR035919">
    <property type="entry name" value="EAL_sf"/>
</dbReference>
<dbReference type="InterPro" id="IPR001633">
    <property type="entry name" value="EAL_dom"/>
</dbReference>
<dbReference type="SMART" id="SM00052">
    <property type="entry name" value="EAL"/>
    <property type="match status" value="1"/>
</dbReference>
<dbReference type="EMBL" id="JAULRT010000032">
    <property type="protein sequence ID" value="MDO3380987.1"/>
    <property type="molecule type" value="Genomic_DNA"/>
</dbReference>
<evidence type="ECO:0000313" key="2">
    <source>
        <dbReference type="EMBL" id="MDO3380987.1"/>
    </source>
</evidence>
<dbReference type="Gene3D" id="3.20.20.450">
    <property type="entry name" value="EAL domain"/>
    <property type="match status" value="1"/>
</dbReference>
<organism evidence="2 3">
    <name type="scientific">Gilvimarinus algae</name>
    <dbReference type="NCBI Taxonomy" id="3058037"/>
    <lineage>
        <taxon>Bacteria</taxon>
        <taxon>Pseudomonadati</taxon>
        <taxon>Pseudomonadota</taxon>
        <taxon>Gammaproteobacteria</taxon>
        <taxon>Cellvibrionales</taxon>
        <taxon>Cellvibrionaceae</taxon>
        <taxon>Gilvimarinus</taxon>
    </lineage>
</organism>
<dbReference type="Pfam" id="PF00563">
    <property type="entry name" value="EAL"/>
    <property type="match status" value="1"/>
</dbReference>
<gene>
    <name evidence="2" type="ORF">QWI16_02305</name>
</gene>
<dbReference type="PANTHER" id="PTHR33121">
    <property type="entry name" value="CYCLIC DI-GMP PHOSPHODIESTERASE PDEF"/>
    <property type="match status" value="1"/>
</dbReference>
<dbReference type="CDD" id="cd01948">
    <property type="entry name" value="EAL"/>
    <property type="match status" value="1"/>
</dbReference>
<dbReference type="PROSITE" id="PS50883">
    <property type="entry name" value="EAL"/>
    <property type="match status" value="1"/>
</dbReference>